<evidence type="ECO:0000313" key="2">
    <source>
        <dbReference type="Proteomes" id="UP001293593"/>
    </source>
</evidence>
<dbReference type="EMBL" id="JAWXYG010000017">
    <property type="protein sequence ID" value="KAK4253184.1"/>
    <property type="molecule type" value="Genomic_DNA"/>
</dbReference>
<organism evidence="1 2">
    <name type="scientific">Acacia crassicarpa</name>
    <name type="common">northern wattle</name>
    <dbReference type="NCBI Taxonomy" id="499986"/>
    <lineage>
        <taxon>Eukaryota</taxon>
        <taxon>Viridiplantae</taxon>
        <taxon>Streptophyta</taxon>
        <taxon>Embryophyta</taxon>
        <taxon>Tracheophyta</taxon>
        <taxon>Spermatophyta</taxon>
        <taxon>Magnoliopsida</taxon>
        <taxon>eudicotyledons</taxon>
        <taxon>Gunneridae</taxon>
        <taxon>Pentapetalae</taxon>
        <taxon>rosids</taxon>
        <taxon>fabids</taxon>
        <taxon>Fabales</taxon>
        <taxon>Fabaceae</taxon>
        <taxon>Caesalpinioideae</taxon>
        <taxon>mimosoid clade</taxon>
        <taxon>Acacieae</taxon>
        <taxon>Acacia</taxon>
    </lineage>
</organism>
<evidence type="ECO:0000313" key="1">
    <source>
        <dbReference type="EMBL" id="KAK4253184.1"/>
    </source>
</evidence>
<protein>
    <submittedName>
        <fullName evidence="1">Uncharacterized protein</fullName>
    </submittedName>
</protein>
<keyword evidence="2" id="KW-1185">Reference proteome</keyword>
<dbReference type="AlphaFoldDB" id="A0AAE1IPX8"/>
<name>A0AAE1IPX8_9FABA</name>
<comment type="caution">
    <text evidence="1">The sequence shown here is derived from an EMBL/GenBank/DDBJ whole genome shotgun (WGS) entry which is preliminary data.</text>
</comment>
<sequence length="87" mass="9669">MPESEPVVGLSWQPKLPIPSSSYSKAVNISQNKSQPDATSSAIWKPRSELVDGLFVQFSDAKKLNKLVRKQVKDTTGKNWGAEQRRA</sequence>
<dbReference type="Proteomes" id="UP001293593">
    <property type="component" value="Unassembled WGS sequence"/>
</dbReference>
<proteinExistence type="predicted"/>
<reference evidence="1" key="1">
    <citation type="submission" date="2023-10" db="EMBL/GenBank/DDBJ databases">
        <title>Chromosome-level genome of the transformable northern wattle, Acacia crassicarpa.</title>
        <authorList>
            <person name="Massaro I."/>
            <person name="Sinha N.R."/>
            <person name="Poethig S."/>
            <person name="Leichty A.R."/>
        </authorList>
    </citation>
    <scope>NUCLEOTIDE SEQUENCE</scope>
    <source>
        <strain evidence="1">Acra3RX</strain>
        <tissue evidence="1">Leaf</tissue>
    </source>
</reference>
<accession>A0AAE1IPX8</accession>
<gene>
    <name evidence="1" type="ORF">QN277_010780</name>
</gene>